<dbReference type="Gene3D" id="3.40.630.30">
    <property type="match status" value="1"/>
</dbReference>
<feature type="domain" description="N-acetyltransferase" evidence="1">
    <location>
        <begin position="3"/>
        <end position="159"/>
    </location>
</feature>
<protein>
    <recommendedName>
        <fullName evidence="1">N-acetyltransferase domain-containing protein</fullName>
    </recommendedName>
</protein>
<dbReference type="Proteomes" id="UP000281372">
    <property type="component" value="Unassembled WGS sequence"/>
</dbReference>
<dbReference type="PROSITE" id="PS51186">
    <property type="entry name" value="GNAT"/>
    <property type="match status" value="1"/>
</dbReference>
<reference evidence="2 3" key="1">
    <citation type="submission" date="2018-08" db="EMBL/GenBank/DDBJ databases">
        <title>Recombination of ecologically and evolutionarily significant loci maintains genetic cohesion in the Pseudomonas syringae species complex.</title>
        <authorList>
            <person name="Dillon M."/>
            <person name="Thakur S."/>
            <person name="Almeida R.N.D."/>
            <person name="Weir B.S."/>
            <person name="Guttman D.S."/>
        </authorList>
    </citation>
    <scope>NUCLEOTIDE SEQUENCE [LARGE SCALE GENOMIC DNA]</scope>
    <source>
        <strain evidence="2 3">ICMP 2821</strain>
    </source>
</reference>
<dbReference type="SUPFAM" id="SSF55729">
    <property type="entry name" value="Acyl-CoA N-acyltransferases (Nat)"/>
    <property type="match status" value="1"/>
</dbReference>
<sequence>MFTITSELNQDDIVQSVKLARAYYVDLINKSVKPHGPTSSLCMAQVEIEVREYLRDALTRCYGLPVSALLAKDTSTSEVIGFAVILGGNCPTDCGINYVAVHADHRRKGILREMLERVKSRFTHIGLACDVDKVPYYESLDFRVTGHEAGQVTMTWGLDRPGASMPVLDFAQNEDIIQATSTFFRVHGHKAESILRQVAQKQELVNQYTQGYATKRISGLNHHEAV</sequence>
<dbReference type="AlphaFoldDB" id="A0A3M3K2E3"/>
<proteinExistence type="predicted"/>
<evidence type="ECO:0000313" key="3">
    <source>
        <dbReference type="Proteomes" id="UP000281372"/>
    </source>
</evidence>
<evidence type="ECO:0000313" key="2">
    <source>
        <dbReference type="EMBL" id="RMN17127.1"/>
    </source>
</evidence>
<evidence type="ECO:0000259" key="1">
    <source>
        <dbReference type="PROSITE" id="PS51186"/>
    </source>
</evidence>
<dbReference type="InterPro" id="IPR000182">
    <property type="entry name" value="GNAT_dom"/>
</dbReference>
<gene>
    <name evidence="2" type="ORF">ALQ64_03150</name>
</gene>
<dbReference type="CDD" id="cd04301">
    <property type="entry name" value="NAT_SF"/>
    <property type="match status" value="1"/>
</dbReference>
<name>A0A3M3K2E3_PSECA</name>
<dbReference type="GO" id="GO:0016747">
    <property type="term" value="F:acyltransferase activity, transferring groups other than amino-acyl groups"/>
    <property type="evidence" value="ECO:0007669"/>
    <property type="project" value="InterPro"/>
</dbReference>
<dbReference type="Pfam" id="PF13508">
    <property type="entry name" value="Acetyltransf_7"/>
    <property type="match status" value="1"/>
</dbReference>
<organism evidence="2 3">
    <name type="scientific">Pseudomonas cannabina</name>
    <dbReference type="NCBI Taxonomy" id="86840"/>
    <lineage>
        <taxon>Bacteria</taxon>
        <taxon>Pseudomonadati</taxon>
        <taxon>Pseudomonadota</taxon>
        <taxon>Gammaproteobacteria</taxon>
        <taxon>Pseudomonadales</taxon>
        <taxon>Pseudomonadaceae</taxon>
        <taxon>Pseudomonas</taxon>
    </lineage>
</organism>
<accession>A0A3M3K2E3</accession>
<comment type="caution">
    <text evidence="2">The sequence shown here is derived from an EMBL/GenBank/DDBJ whole genome shotgun (WGS) entry which is preliminary data.</text>
</comment>
<dbReference type="EMBL" id="RBOW01001017">
    <property type="protein sequence ID" value="RMN17127.1"/>
    <property type="molecule type" value="Genomic_DNA"/>
</dbReference>
<dbReference type="InterPro" id="IPR016181">
    <property type="entry name" value="Acyl_CoA_acyltransferase"/>
</dbReference>
<dbReference type="RefSeq" id="WP_122378199.1">
    <property type="nucleotide sequence ID" value="NZ_RBOW01001017.1"/>
</dbReference>